<evidence type="ECO:0000313" key="3">
    <source>
        <dbReference type="EMBL" id="MCR2805542.1"/>
    </source>
</evidence>
<keyword evidence="1" id="KW-0812">Transmembrane</keyword>
<keyword evidence="2" id="KW-0732">Signal</keyword>
<reference evidence="3" key="1">
    <citation type="submission" date="2022-08" db="EMBL/GenBank/DDBJ databases">
        <title>The genomic sequence of strain Paenibacillus sp. SCIV0701.</title>
        <authorList>
            <person name="Zhao H."/>
        </authorList>
    </citation>
    <scope>NUCLEOTIDE SEQUENCE</scope>
    <source>
        <strain evidence="3">SCIV0701</strain>
    </source>
</reference>
<gene>
    <name evidence="3" type="ORF">NQZ67_16760</name>
</gene>
<evidence type="ECO:0000256" key="1">
    <source>
        <dbReference type="SAM" id="Phobius"/>
    </source>
</evidence>
<dbReference type="Proteomes" id="UP001141950">
    <property type="component" value="Unassembled WGS sequence"/>
</dbReference>
<proteinExistence type="predicted"/>
<feature type="transmembrane region" description="Helical" evidence="1">
    <location>
        <begin position="164"/>
        <end position="181"/>
    </location>
</feature>
<organism evidence="3 4">
    <name type="scientific">Paenibacillus soyae</name>
    <dbReference type="NCBI Taxonomy" id="2969249"/>
    <lineage>
        <taxon>Bacteria</taxon>
        <taxon>Bacillati</taxon>
        <taxon>Bacillota</taxon>
        <taxon>Bacilli</taxon>
        <taxon>Bacillales</taxon>
        <taxon>Paenibacillaceae</taxon>
        <taxon>Paenibacillus</taxon>
    </lineage>
</organism>
<keyword evidence="1" id="KW-1133">Transmembrane helix</keyword>
<feature type="signal peptide" evidence="2">
    <location>
        <begin position="1"/>
        <end position="22"/>
    </location>
</feature>
<dbReference type="SUPFAM" id="SSF50242">
    <property type="entry name" value="TIMP-like"/>
    <property type="match status" value="1"/>
</dbReference>
<dbReference type="RefSeq" id="WP_257448098.1">
    <property type="nucleotide sequence ID" value="NZ_JANIPJ010000012.1"/>
</dbReference>
<accession>A0A9X2MY13</accession>
<keyword evidence="1" id="KW-0472">Membrane</keyword>
<evidence type="ECO:0008006" key="5">
    <source>
        <dbReference type="Google" id="ProtNLM"/>
    </source>
</evidence>
<evidence type="ECO:0000256" key="2">
    <source>
        <dbReference type="SAM" id="SignalP"/>
    </source>
</evidence>
<name>A0A9X2MY13_9BACL</name>
<evidence type="ECO:0000313" key="4">
    <source>
        <dbReference type="Proteomes" id="UP001141950"/>
    </source>
</evidence>
<dbReference type="EMBL" id="JANIPJ010000012">
    <property type="protein sequence ID" value="MCR2805542.1"/>
    <property type="molecule type" value="Genomic_DNA"/>
</dbReference>
<feature type="chain" id="PRO_5040982595" description="Tissue inhibitor of metalloproteinase" evidence="2">
    <location>
        <begin position="23"/>
        <end position="190"/>
    </location>
</feature>
<dbReference type="Gene3D" id="2.40.50.120">
    <property type="match status" value="1"/>
</dbReference>
<sequence length="190" mass="20341">MKTKNLWLGIWMALMLAAGSIAIGPEKASACSCAMNPSVNEAKLNSDAVFKGTVTSRDQPLKWFQRSSADPVTWTFQVDEVWKGKVAPEIAVTSAESGASCGYEFQVGQPYVVYAYKNGDSLDVSLCSRTVPVSAAGQDLAELGSGSVPPRPGAVAESGSGFPWWWIMAGIAAALASIWLFRRKVRGRSF</sequence>
<dbReference type="InterPro" id="IPR008993">
    <property type="entry name" value="TIMP-like_OB-fold"/>
</dbReference>
<keyword evidence="4" id="KW-1185">Reference proteome</keyword>
<dbReference type="AlphaFoldDB" id="A0A9X2MY13"/>
<comment type="caution">
    <text evidence="3">The sequence shown here is derived from an EMBL/GenBank/DDBJ whole genome shotgun (WGS) entry which is preliminary data.</text>
</comment>
<protein>
    <recommendedName>
        <fullName evidence="5">Tissue inhibitor of metalloproteinase</fullName>
    </recommendedName>
</protein>